<dbReference type="EMBL" id="BQNB010018714">
    <property type="protein sequence ID" value="GJT77465.1"/>
    <property type="molecule type" value="Genomic_DNA"/>
</dbReference>
<accession>A0ABQ5GP76</accession>
<reference evidence="1" key="2">
    <citation type="submission" date="2022-01" db="EMBL/GenBank/DDBJ databases">
        <authorList>
            <person name="Yamashiro T."/>
            <person name="Shiraishi A."/>
            <person name="Satake H."/>
            <person name="Nakayama K."/>
        </authorList>
    </citation>
    <scope>NUCLEOTIDE SEQUENCE</scope>
</reference>
<keyword evidence="2" id="KW-1185">Reference proteome</keyword>
<organism evidence="1 2">
    <name type="scientific">Tanacetum coccineum</name>
    <dbReference type="NCBI Taxonomy" id="301880"/>
    <lineage>
        <taxon>Eukaryota</taxon>
        <taxon>Viridiplantae</taxon>
        <taxon>Streptophyta</taxon>
        <taxon>Embryophyta</taxon>
        <taxon>Tracheophyta</taxon>
        <taxon>Spermatophyta</taxon>
        <taxon>Magnoliopsida</taxon>
        <taxon>eudicotyledons</taxon>
        <taxon>Gunneridae</taxon>
        <taxon>Pentapetalae</taxon>
        <taxon>asterids</taxon>
        <taxon>campanulids</taxon>
        <taxon>Asterales</taxon>
        <taxon>Asteraceae</taxon>
        <taxon>Asteroideae</taxon>
        <taxon>Anthemideae</taxon>
        <taxon>Anthemidinae</taxon>
        <taxon>Tanacetum</taxon>
    </lineage>
</organism>
<proteinExistence type="predicted"/>
<gene>
    <name evidence="1" type="ORF">Tco_1044190</name>
</gene>
<name>A0ABQ5GP76_9ASTR</name>
<feature type="non-terminal residue" evidence="1">
    <location>
        <position position="1"/>
    </location>
</feature>
<protein>
    <submittedName>
        <fullName evidence="1">Uncharacterized protein</fullName>
    </submittedName>
</protein>
<comment type="caution">
    <text evidence="1">The sequence shown here is derived from an EMBL/GenBank/DDBJ whole genome shotgun (WGS) entry which is preliminary data.</text>
</comment>
<dbReference type="Proteomes" id="UP001151760">
    <property type="component" value="Unassembled WGS sequence"/>
</dbReference>
<sequence>SYGYRLQDPVIRYQMGLYFVVYLLKIDELLKIDVVRRWDSDAVDVVLSLLENPSSIQDSVMFK</sequence>
<evidence type="ECO:0000313" key="2">
    <source>
        <dbReference type="Proteomes" id="UP001151760"/>
    </source>
</evidence>
<evidence type="ECO:0000313" key="1">
    <source>
        <dbReference type="EMBL" id="GJT77465.1"/>
    </source>
</evidence>
<reference evidence="1" key="1">
    <citation type="journal article" date="2022" name="Int. J. Mol. Sci.">
        <title>Draft Genome of Tanacetum Coccineum: Genomic Comparison of Closely Related Tanacetum-Family Plants.</title>
        <authorList>
            <person name="Yamashiro T."/>
            <person name="Shiraishi A."/>
            <person name="Nakayama K."/>
            <person name="Satake H."/>
        </authorList>
    </citation>
    <scope>NUCLEOTIDE SEQUENCE</scope>
</reference>